<protein>
    <submittedName>
        <fullName evidence="1">Uncharacterized protein</fullName>
    </submittedName>
</protein>
<name>A0A091SN20_PELCR</name>
<accession>A0A091SN20</accession>
<evidence type="ECO:0000313" key="2">
    <source>
        <dbReference type="Proteomes" id="UP000054150"/>
    </source>
</evidence>
<organism evidence="1 2">
    <name type="scientific">Pelecanus crispus</name>
    <name type="common">Dalmatian pelican</name>
    <dbReference type="NCBI Taxonomy" id="36300"/>
    <lineage>
        <taxon>Eukaryota</taxon>
        <taxon>Metazoa</taxon>
        <taxon>Chordata</taxon>
        <taxon>Craniata</taxon>
        <taxon>Vertebrata</taxon>
        <taxon>Euteleostomi</taxon>
        <taxon>Archelosauria</taxon>
        <taxon>Archosauria</taxon>
        <taxon>Dinosauria</taxon>
        <taxon>Saurischia</taxon>
        <taxon>Theropoda</taxon>
        <taxon>Coelurosauria</taxon>
        <taxon>Aves</taxon>
        <taxon>Neognathae</taxon>
        <taxon>Neoaves</taxon>
        <taxon>Aequornithes</taxon>
        <taxon>Pelecaniformes</taxon>
        <taxon>Pelecanidae</taxon>
        <taxon>Pelecanus</taxon>
    </lineage>
</organism>
<gene>
    <name evidence="1" type="ORF">N334_03749</name>
</gene>
<evidence type="ECO:0000313" key="1">
    <source>
        <dbReference type="EMBL" id="KFQ59370.1"/>
    </source>
</evidence>
<keyword evidence="2" id="KW-1185">Reference proteome</keyword>
<dbReference type="AlphaFoldDB" id="A0A091SN20"/>
<dbReference type="EMBL" id="KK477231">
    <property type="protein sequence ID" value="KFQ59370.1"/>
    <property type="molecule type" value="Genomic_DNA"/>
</dbReference>
<sequence length="92" mass="10680">QVMDMLQKILTTICSLKTTVESFQEELQLLKDSFQKAGLEELREQLVQQDEHSHLLQRILDQMAEVHQELSSFPWHATTLCWRSLSEVPAGE</sequence>
<feature type="non-terminal residue" evidence="1">
    <location>
        <position position="1"/>
    </location>
</feature>
<proteinExistence type="predicted"/>
<feature type="non-terminal residue" evidence="1">
    <location>
        <position position="92"/>
    </location>
</feature>
<reference evidence="1 2" key="1">
    <citation type="submission" date="2014-04" db="EMBL/GenBank/DDBJ databases">
        <title>Genome evolution of avian class.</title>
        <authorList>
            <person name="Zhang G."/>
            <person name="Li C."/>
        </authorList>
    </citation>
    <scope>NUCLEOTIDE SEQUENCE [LARGE SCALE GENOMIC DNA]</scope>
    <source>
        <strain evidence="1">BGI_N334</strain>
    </source>
</reference>
<dbReference type="Proteomes" id="UP000054150">
    <property type="component" value="Unassembled WGS sequence"/>
</dbReference>